<keyword evidence="2" id="KW-1185">Reference proteome</keyword>
<reference evidence="1 2" key="1">
    <citation type="submission" date="2016-09" db="EMBL/GenBank/DDBJ databases">
        <title>Complete genome of Desulfosporosinus sp. OL.</title>
        <authorList>
            <person name="Mardanov A."/>
            <person name="Beletsky A."/>
            <person name="Panova A."/>
            <person name="Karnachuk O."/>
            <person name="Ravin N."/>
        </authorList>
    </citation>
    <scope>NUCLEOTIDE SEQUENCE [LARGE SCALE GENOMIC DNA]</scope>
    <source>
        <strain evidence="1 2">OL</strain>
    </source>
</reference>
<gene>
    <name evidence="1" type="ORF">DSOL_3599</name>
</gene>
<dbReference type="Pfam" id="PF04294">
    <property type="entry name" value="VanW"/>
    <property type="match status" value="1"/>
</dbReference>
<dbReference type="InterPro" id="IPR007391">
    <property type="entry name" value="Vancomycin_resist_VanW"/>
</dbReference>
<proteinExistence type="predicted"/>
<dbReference type="OrthoDB" id="9797191at2"/>
<accession>A0A1Q8QPP0</accession>
<evidence type="ECO:0000313" key="2">
    <source>
        <dbReference type="Proteomes" id="UP000186102"/>
    </source>
</evidence>
<dbReference type="PANTHER" id="PTHR35788">
    <property type="entry name" value="EXPORTED PROTEIN-RELATED"/>
    <property type="match status" value="1"/>
</dbReference>
<name>A0A1Q8QPP0_9FIRM</name>
<dbReference type="Proteomes" id="UP000186102">
    <property type="component" value="Unassembled WGS sequence"/>
</dbReference>
<evidence type="ECO:0000313" key="1">
    <source>
        <dbReference type="EMBL" id="OLN29262.1"/>
    </source>
</evidence>
<dbReference type="STRING" id="1888891.DSOL_3599"/>
<dbReference type="EMBL" id="MLBF01000034">
    <property type="protein sequence ID" value="OLN29262.1"/>
    <property type="molecule type" value="Genomic_DNA"/>
</dbReference>
<comment type="caution">
    <text evidence="1">The sequence shown here is derived from an EMBL/GenBank/DDBJ whole genome shotgun (WGS) entry which is preliminary data.</text>
</comment>
<dbReference type="AlphaFoldDB" id="A0A1Q8QPP0"/>
<sequence length="261" mass="30585">MVLGKLYFTWRRYFQWTFHGSIHYASTLRWIELPYIVTSHKTPLYRRLRNVEMWLQENKVTNLQLATEKLNGLVLKPGQTFSLWRLVGKPTKGKGFLEGMVLTNGSFTAGVGGGLCQLSNLIYWMALHTPLTVTERWRHTHDVFPDANRTQPFGSGATVVYNYVDLQIKNDTPHEYQLMVRVGNSDLEGEWRCEQPCPFKYEIYESEHLMNQEWWGGYMRHNVIRRKVLDHNLKEIADNFVTENHAIMMYEPMLGESPNII</sequence>
<organism evidence="1 2">
    <name type="scientific">Desulfosporosinus metallidurans</name>
    <dbReference type="NCBI Taxonomy" id="1888891"/>
    <lineage>
        <taxon>Bacteria</taxon>
        <taxon>Bacillati</taxon>
        <taxon>Bacillota</taxon>
        <taxon>Clostridia</taxon>
        <taxon>Eubacteriales</taxon>
        <taxon>Desulfitobacteriaceae</taxon>
        <taxon>Desulfosporosinus</taxon>
    </lineage>
</organism>
<dbReference type="RefSeq" id="WP_075366063.1">
    <property type="nucleotide sequence ID" value="NZ_MLBF01000034.1"/>
</dbReference>
<dbReference type="PANTHER" id="PTHR35788:SF1">
    <property type="entry name" value="EXPORTED PROTEIN"/>
    <property type="match status" value="1"/>
</dbReference>
<dbReference type="InterPro" id="IPR052913">
    <property type="entry name" value="Glycopeptide_resist_protein"/>
</dbReference>
<protein>
    <submittedName>
        <fullName evidence="1">Vancomycin B-type resistance protein VanW</fullName>
    </submittedName>
</protein>